<feature type="compositionally biased region" description="Low complexity" evidence="1">
    <location>
        <begin position="7"/>
        <end position="20"/>
    </location>
</feature>
<keyword evidence="3" id="KW-1185">Reference proteome</keyword>
<organism evidence="2 3">
    <name type="scientific">Sphaerospermopsis aphanizomenoides LEGE 00250</name>
    <dbReference type="NCBI Taxonomy" id="2777972"/>
    <lineage>
        <taxon>Bacteria</taxon>
        <taxon>Bacillati</taxon>
        <taxon>Cyanobacteriota</taxon>
        <taxon>Cyanophyceae</taxon>
        <taxon>Nostocales</taxon>
        <taxon>Aphanizomenonaceae</taxon>
        <taxon>Sphaerospermopsis</taxon>
        <taxon>Sphaerospermopsis aphanizomenoides</taxon>
    </lineage>
</organism>
<sequence>MNINYTVPSHQSPVPSHQSPVPSPQSPVTYSLFPHKKCQQQNLTLPYLALDNYKIGSSKKPPLNLN</sequence>
<dbReference type="RefSeq" id="WP_193941378.1">
    <property type="nucleotide sequence ID" value="NZ_JADEWB010000004.1"/>
</dbReference>
<protein>
    <submittedName>
        <fullName evidence="2">Uncharacterized protein</fullName>
    </submittedName>
</protein>
<dbReference type="Proteomes" id="UP000606776">
    <property type="component" value="Unassembled WGS sequence"/>
</dbReference>
<accession>A0ABR9V8C8</accession>
<reference evidence="2 3" key="1">
    <citation type="submission" date="2020-10" db="EMBL/GenBank/DDBJ databases">
        <authorList>
            <person name="Castelo-Branco R."/>
            <person name="Eusebio N."/>
            <person name="Adriana R."/>
            <person name="Vieira A."/>
            <person name="Brugerolle De Fraissinette N."/>
            <person name="Rezende De Castro R."/>
            <person name="Schneider M.P."/>
            <person name="Vasconcelos V."/>
            <person name="Leao P.N."/>
        </authorList>
    </citation>
    <scope>NUCLEOTIDE SEQUENCE [LARGE SCALE GENOMIC DNA]</scope>
    <source>
        <strain evidence="2 3">LEGE 00250</strain>
    </source>
</reference>
<evidence type="ECO:0000256" key="1">
    <source>
        <dbReference type="SAM" id="MobiDB-lite"/>
    </source>
</evidence>
<dbReference type="EMBL" id="JADEWB010000004">
    <property type="protein sequence ID" value="MBE9234743.1"/>
    <property type="molecule type" value="Genomic_DNA"/>
</dbReference>
<gene>
    <name evidence="2" type="ORF">IQ227_01495</name>
</gene>
<name>A0ABR9V8C8_9CYAN</name>
<proteinExistence type="predicted"/>
<evidence type="ECO:0000313" key="3">
    <source>
        <dbReference type="Proteomes" id="UP000606776"/>
    </source>
</evidence>
<comment type="caution">
    <text evidence="2">The sequence shown here is derived from an EMBL/GenBank/DDBJ whole genome shotgun (WGS) entry which is preliminary data.</text>
</comment>
<feature type="region of interest" description="Disordered" evidence="1">
    <location>
        <begin position="1"/>
        <end position="28"/>
    </location>
</feature>
<evidence type="ECO:0000313" key="2">
    <source>
        <dbReference type="EMBL" id="MBE9234743.1"/>
    </source>
</evidence>